<dbReference type="AlphaFoldDB" id="A0AAW2UWS4"/>
<protein>
    <submittedName>
        <fullName evidence="2">Retrovirus-related Pol polyprotein from transposon RE2</fullName>
    </submittedName>
</protein>
<dbReference type="SUPFAM" id="SSF56672">
    <property type="entry name" value="DNA/RNA polymerases"/>
    <property type="match status" value="1"/>
</dbReference>
<sequence length="132" mass="14975">MEKELEALEKNSTWDLTELPAGKRAIGSRWVYKTKLNQDGSIERYKARLVAKGYTQIEGVDFFDSFSPVAKTVTVRIFIAVATAFRWPLLQLDVNNAFLHGYLEEEVYMVPPEGYSKAHGGLVCRLKNPYTA</sequence>
<reference evidence="2" key="1">
    <citation type="submission" date="2020-06" db="EMBL/GenBank/DDBJ databases">
        <authorList>
            <person name="Li T."/>
            <person name="Hu X."/>
            <person name="Zhang T."/>
            <person name="Song X."/>
            <person name="Zhang H."/>
            <person name="Dai N."/>
            <person name="Sheng W."/>
            <person name="Hou X."/>
            <person name="Wei L."/>
        </authorList>
    </citation>
    <scope>NUCLEOTIDE SEQUENCE</scope>
    <source>
        <strain evidence="2">KEN1</strain>
        <tissue evidence="2">Leaf</tissue>
    </source>
</reference>
<dbReference type="Pfam" id="PF07727">
    <property type="entry name" value="RVT_2"/>
    <property type="match status" value="1"/>
</dbReference>
<dbReference type="InterPro" id="IPR013103">
    <property type="entry name" value="RVT_2"/>
</dbReference>
<evidence type="ECO:0000259" key="1">
    <source>
        <dbReference type="Pfam" id="PF07727"/>
    </source>
</evidence>
<gene>
    <name evidence="2" type="ORF">Slati_3131200</name>
</gene>
<proteinExistence type="predicted"/>
<dbReference type="EMBL" id="JACGWN010000011">
    <property type="protein sequence ID" value="KAL0421083.1"/>
    <property type="molecule type" value="Genomic_DNA"/>
</dbReference>
<organism evidence="2">
    <name type="scientific">Sesamum latifolium</name>
    <dbReference type="NCBI Taxonomy" id="2727402"/>
    <lineage>
        <taxon>Eukaryota</taxon>
        <taxon>Viridiplantae</taxon>
        <taxon>Streptophyta</taxon>
        <taxon>Embryophyta</taxon>
        <taxon>Tracheophyta</taxon>
        <taxon>Spermatophyta</taxon>
        <taxon>Magnoliopsida</taxon>
        <taxon>eudicotyledons</taxon>
        <taxon>Gunneridae</taxon>
        <taxon>Pentapetalae</taxon>
        <taxon>asterids</taxon>
        <taxon>lamiids</taxon>
        <taxon>Lamiales</taxon>
        <taxon>Pedaliaceae</taxon>
        <taxon>Sesamum</taxon>
    </lineage>
</organism>
<feature type="domain" description="Reverse transcriptase Ty1/copia-type" evidence="1">
    <location>
        <begin position="11"/>
        <end position="127"/>
    </location>
</feature>
<evidence type="ECO:0000313" key="2">
    <source>
        <dbReference type="EMBL" id="KAL0421083.1"/>
    </source>
</evidence>
<comment type="caution">
    <text evidence="2">The sequence shown here is derived from an EMBL/GenBank/DDBJ whole genome shotgun (WGS) entry which is preliminary data.</text>
</comment>
<name>A0AAW2UWS4_9LAMI</name>
<accession>A0AAW2UWS4</accession>
<reference evidence="2" key="2">
    <citation type="journal article" date="2024" name="Plant">
        <title>Genomic evolution and insights into agronomic trait innovations of Sesamum species.</title>
        <authorList>
            <person name="Miao H."/>
            <person name="Wang L."/>
            <person name="Qu L."/>
            <person name="Liu H."/>
            <person name="Sun Y."/>
            <person name="Le M."/>
            <person name="Wang Q."/>
            <person name="Wei S."/>
            <person name="Zheng Y."/>
            <person name="Lin W."/>
            <person name="Duan Y."/>
            <person name="Cao H."/>
            <person name="Xiong S."/>
            <person name="Wang X."/>
            <person name="Wei L."/>
            <person name="Li C."/>
            <person name="Ma Q."/>
            <person name="Ju M."/>
            <person name="Zhao R."/>
            <person name="Li G."/>
            <person name="Mu C."/>
            <person name="Tian Q."/>
            <person name="Mei H."/>
            <person name="Zhang T."/>
            <person name="Gao T."/>
            <person name="Zhang H."/>
        </authorList>
    </citation>
    <scope>NUCLEOTIDE SEQUENCE</scope>
    <source>
        <strain evidence="2">KEN1</strain>
    </source>
</reference>
<dbReference type="InterPro" id="IPR043502">
    <property type="entry name" value="DNA/RNA_pol_sf"/>
</dbReference>